<name>A0A6J1EYM9_CUCMO</name>
<dbReference type="RefSeq" id="XP_022931145.1">
    <property type="nucleotide sequence ID" value="XM_023075377.1"/>
</dbReference>
<evidence type="ECO:0000256" key="1">
    <source>
        <dbReference type="ARBA" id="ARBA00004236"/>
    </source>
</evidence>
<evidence type="ECO:0000256" key="4">
    <source>
        <dbReference type="ARBA" id="ARBA00023136"/>
    </source>
</evidence>
<evidence type="ECO:0000259" key="7">
    <source>
        <dbReference type="SMART" id="SM01224"/>
    </source>
</evidence>
<feature type="domain" description="G protein gamma" evidence="7">
    <location>
        <begin position="32"/>
        <end position="106"/>
    </location>
</feature>
<evidence type="ECO:0000313" key="8">
    <source>
        <dbReference type="Proteomes" id="UP000504609"/>
    </source>
</evidence>
<dbReference type="InterPro" id="IPR015898">
    <property type="entry name" value="G-protein_gamma-like_dom"/>
</dbReference>
<dbReference type="GO" id="GO:0007186">
    <property type="term" value="P:G protein-coupled receptor signaling pathway"/>
    <property type="evidence" value="ECO:0007669"/>
    <property type="project" value="InterPro"/>
</dbReference>
<keyword evidence="3 6" id="KW-0175">Coiled coil</keyword>
<evidence type="ECO:0000313" key="9">
    <source>
        <dbReference type="RefSeq" id="XP_022931145.1"/>
    </source>
</evidence>
<reference evidence="9" key="1">
    <citation type="submission" date="2025-08" db="UniProtKB">
        <authorList>
            <consortium name="RefSeq"/>
        </authorList>
    </citation>
    <scope>IDENTIFICATION</scope>
    <source>
        <tissue evidence="9">Young leaves</tissue>
    </source>
</reference>
<proteinExistence type="predicted"/>
<evidence type="ECO:0000256" key="2">
    <source>
        <dbReference type="ARBA" id="ARBA00022475"/>
    </source>
</evidence>
<dbReference type="InterPro" id="IPR045878">
    <property type="entry name" value="GG1/2"/>
</dbReference>
<organism evidence="8 9">
    <name type="scientific">Cucurbita moschata</name>
    <name type="common">Winter crookneck squash</name>
    <name type="synonym">Cucurbita pepo var. moschata</name>
    <dbReference type="NCBI Taxonomy" id="3662"/>
    <lineage>
        <taxon>Eukaryota</taxon>
        <taxon>Viridiplantae</taxon>
        <taxon>Streptophyta</taxon>
        <taxon>Embryophyta</taxon>
        <taxon>Tracheophyta</taxon>
        <taxon>Spermatophyta</taxon>
        <taxon>Magnoliopsida</taxon>
        <taxon>eudicotyledons</taxon>
        <taxon>Gunneridae</taxon>
        <taxon>Pentapetalae</taxon>
        <taxon>rosids</taxon>
        <taxon>fabids</taxon>
        <taxon>Cucurbitales</taxon>
        <taxon>Cucurbitaceae</taxon>
        <taxon>Cucurbiteae</taxon>
        <taxon>Cucurbita</taxon>
    </lineage>
</organism>
<dbReference type="Pfam" id="PF00631">
    <property type="entry name" value="G-gamma"/>
    <property type="match status" value="1"/>
</dbReference>
<dbReference type="KEGG" id="cmos:111437412"/>
<dbReference type="Proteomes" id="UP000504609">
    <property type="component" value="Unplaced"/>
</dbReference>
<feature type="coiled-coil region" evidence="6">
    <location>
        <begin position="28"/>
        <end position="55"/>
    </location>
</feature>
<comment type="subcellular location">
    <subcellularLocation>
        <location evidence="1">Cell membrane</location>
    </subcellularLocation>
</comment>
<keyword evidence="2" id="KW-1003">Cell membrane</keyword>
<sequence length="106" mass="11791">MVMASSFDGQLVPQPAIGVGTVVDSRGKHRILAELKHLEQELRYLQEELEEVEKMGNISSVCKDLLPCIETKSDPLLPVLNGVVNPLWDRWFEGSPSSPDCGCWIL</sequence>
<keyword evidence="8" id="KW-1185">Reference proteome</keyword>
<dbReference type="GO" id="GO:0005886">
    <property type="term" value="C:plasma membrane"/>
    <property type="evidence" value="ECO:0007669"/>
    <property type="project" value="UniProtKB-SubCell"/>
</dbReference>
<accession>A0A6J1EYM9</accession>
<evidence type="ECO:0000256" key="3">
    <source>
        <dbReference type="ARBA" id="ARBA00023054"/>
    </source>
</evidence>
<dbReference type="PANTHER" id="PTHR35129">
    <property type="entry name" value="GUANINE NUCLEOTIDE-BINDING PROTEIN SUBUNIT GAMMA 1"/>
    <property type="match status" value="1"/>
</dbReference>
<keyword evidence="5" id="KW-0807">Transducer</keyword>
<gene>
    <name evidence="9" type="primary">LOC111437412</name>
</gene>
<dbReference type="SMART" id="SM01224">
    <property type="entry name" value="G_gamma"/>
    <property type="match status" value="1"/>
</dbReference>
<keyword evidence="4" id="KW-0472">Membrane</keyword>
<dbReference type="PANTHER" id="PTHR35129:SF1">
    <property type="entry name" value="GUANINE NUCLEOTIDE-BINDING PROTEIN SUBUNIT GAMMA 1"/>
    <property type="match status" value="1"/>
</dbReference>
<dbReference type="AlphaFoldDB" id="A0A6J1EYM9"/>
<evidence type="ECO:0000256" key="6">
    <source>
        <dbReference type="SAM" id="Coils"/>
    </source>
</evidence>
<evidence type="ECO:0000256" key="5">
    <source>
        <dbReference type="ARBA" id="ARBA00023224"/>
    </source>
</evidence>
<protein>
    <submittedName>
        <fullName evidence="9">Guanine nucleotide-binding protein subunit gamma 2-like</fullName>
    </submittedName>
</protein>
<dbReference type="GeneID" id="111437412"/>